<dbReference type="Gene3D" id="3.30.60.10">
    <property type="entry name" value="Endochitinase-like"/>
    <property type="match status" value="3"/>
</dbReference>
<evidence type="ECO:0000313" key="12">
    <source>
        <dbReference type="EMBL" id="KAK2770982.1"/>
    </source>
</evidence>
<evidence type="ECO:0000313" key="13">
    <source>
        <dbReference type="Proteomes" id="UP001281614"/>
    </source>
</evidence>
<evidence type="ECO:0000256" key="5">
    <source>
        <dbReference type="ARBA" id="ARBA00022801"/>
    </source>
</evidence>
<dbReference type="InterPro" id="IPR001002">
    <property type="entry name" value="Chitin-bd_1"/>
</dbReference>
<feature type="disulfide bond" evidence="8">
    <location>
        <begin position="667"/>
        <end position="681"/>
    </location>
</feature>
<feature type="compositionally biased region" description="Polar residues" evidence="9">
    <location>
        <begin position="137"/>
        <end position="151"/>
    </location>
</feature>
<dbReference type="Proteomes" id="UP001281614">
    <property type="component" value="Unassembled WGS sequence"/>
</dbReference>
<reference evidence="12" key="1">
    <citation type="submission" date="2023-02" db="EMBL/GenBank/DDBJ databases">
        <title>Colletotrichum kahawae CIFC_Que2 genome sequencing and assembly.</title>
        <authorList>
            <person name="Baroncelli R."/>
        </authorList>
    </citation>
    <scope>NUCLEOTIDE SEQUENCE</scope>
    <source>
        <strain evidence="12">CIFC_Que2</strain>
    </source>
</reference>
<feature type="disulfide bond" evidence="8">
    <location>
        <begin position="523"/>
        <end position="537"/>
    </location>
</feature>
<dbReference type="PANTHER" id="PTHR46471:SF2">
    <property type="entry name" value="CHITIN DEACETYLASE-RELATED"/>
    <property type="match status" value="1"/>
</dbReference>
<keyword evidence="8" id="KW-1015">Disulfide bond</keyword>
<keyword evidence="13" id="KW-1185">Reference proteome</keyword>
<dbReference type="InterPro" id="IPR002509">
    <property type="entry name" value="NODB_dom"/>
</dbReference>
<keyword evidence="6" id="KW-0119">Carbohydrate metabolism</keyword>
<feature type="compositionally biased region" description="Low complexity" evidence="9">
    <location>
        <begin position="104"/>
        <end position="113"/>
    </location>
</feature>
<feature type="disulfide bond" evidence="8">
    <location>
        <begin position="595"/>
        <end position="609"/>
    </location>
</feature>
<organism evidence="12 13">
    <name type="scientific">Colletotrichum kahawae</name>
    <name type="common">Coffee berry disease fungus</name>
    <dbReference type="NCBI Taxonomy" id="34407"/>
    <lineage>
        <taxon>Eukaryota</taxon>
        <taxon>Fungi</taxon>
        <taxon>Dikarya</taxon>
        <taxon>Ascomycota</taxon>
        <taxon>Pezizomycotina</taxon>
        <taxon>Sordariomycetes</taxon>
        <taxon>Hypocreomycetidae</taxon>
        <taxon>Glomerellales</taxon>
        <taxon>Glomerellaceae</taxon>
        <taxon>Colletotrichum</taxon>
        <taxon>Colletotrichum gloeosporioides species complex</taxon>
    </lineage>
</organism>
<dbReference type="GO" id="GO:0005975">
    <property type="term" value="P:carbohydrate metabolic process"/>
    <property type="evidence" value="ECO:0007669"/>
    <property type="project" value="InterPro"/>
</dbReference>
<dbReference type="PROSITE" id="PS50941">
    <property type="entry name" value="CHIT_BIND_I_2"/>
    <property type="match status" value="3"/>
</dbReference>
<dbReference type="Pfam" id="PF00187">
    <property type="entry name" value="Chitin_bind_1"/>
    <property type="match status" value="3"/>
</dbReference>
<dbReference type="CDD" id="cd10951">
    <property type="entry name" value="CE4_ClCDA_like"/>
    <property type="match status" value="1"/>
</dbReference>
<dbReference type="InterPro" id="IPR036861">
    <property type="entry name" value="Endochitinase-like_sf"/>
</dbReference>
<evidence type="ECO:0000256" key="3">
    <source>
        <dbReference type="ARBA" id="ARBA00022723"/>
    </source>
</evidence>
<feature type="compositionally biased region" description="Low complexity" evidence="9">
    <location>
        <begin position="154"/>
        <end position="198"/>
    </location>
</feature>
<evidence type="ECO:0000256" key="8">
    <source>
        <dbReference type="PROSITE-ProRule" id="PRU00261"/>
    </source>
</evidence>
<sequence length="693" mass="69480">MHYKTVAATLLVAGATASPFRRQTSNETFCEEDAPEAQPTTSVHFPSAPFPVNTTVPGVPSRPGTGGNPGSYPGKPVNPGNETPSYPVVPTSAGETPSSPSKASTGGESSNTGSGSGNSGNNGTPSKGGDYPVKGSESPSKGGNASPSYPEQPSAPGVSTPSTPGGTGNTPSYPSYPSYPGKPSNPGGNGGVPSYPSKAAEAASSSAPYIPFPMNPSSASVAPSFTTVPGVALPTEPMASVTLPVASNNASAPIPSATAPATTIPYGVAITKCTVAGDFALTFDDGPFTYTNHVLDLLAEAGAKATFFVNGENFGNINDEQDVVKRMIANGHQIGSPTYSHPDLATLGDADIIPEMTTLEDALVNIIGKYPTYMRPPYFSWNDNTLSILKALEYHVIHADIDSLDYANNAPLGNLTSVGIFEAGVKKGGSIALAHEVHQNTAEYLVPEFLRIIKENGFNAVTVGECLGDPEANWYKTKRTSTPTATASKIVVSITSTSTPTGVIGPDGACGGSEGYVCEAGNCCSEYGFCGSSQAYCGTGCQPLFGVCGAAAPAPVGTVTTASSAPAATQTGTGGVSPDSSCGGANGYTCPDSTCCSEYGFCGTTTAHCGTGCQPLFGTCGAAEAAPSGSAATTASAPAATQTGTGGVSPDSSCGGANAYTCPDSTCCSEYGYCGTTTAHCGTGCQPLFGTCS</sequence>
<keyword evidence="7" id="KW-0170">Cobalt</keyword>
<dbReference type="PROSITE" id="PS00026">
    <property type="entry name" value="CHIT_BIND_I_1"/>
    <property type="match status" value="1"/>
</dbReference>
<dbReference type="GO" id="GO:0008061">
    <property type="term" value="F:chitin binding"/>
    <property type="evidence" value="ECO:0007669"/>
    <property type="project" value="UniProtKB-UniRule"/>
</dbReference>
<dbReference type="CDD" id="cd11618">
    <property type="entry name" value="ChtBD1_1"/>
    <property type="match status" value="3"/>
</dbReference>
<feature type="domain" description="Chitin-binding type-1" evidence="10">
    <location>
        <begin position="651"/>
        <end position="693"/>
    </location>
</feature>
<keyword evidence="2 8" id="KW-0147">Chitin-binding</keyword>
<dbReference type="PANTHER" id="PTHR46471">
    <property type="entry name" value="CHITIN DEACETYLASE"/>
    <property type="match status" value="1"/>
</dbReference>
<name>A0AAD9YLP7_COLKA</name>
<evidence type="ECO:0000256" key="1">
    <source>
        <dbReference type="ARBA" id="ARBA00001941"/>
    </source>
</evidence>
<feature type="domain" description="Chitin-binding type-1" evidence="10">
    <location>
        <begin position="579"/>
        <end position="622"/>
    </location>
</feature>
<evidence type="ECO:0000256" key="7">
    <source>
        <dbReference type="ARBA" id="ARBA00023285"/>
    </source>
</evidence>
<evidence type="ECO:0000259" key="10">
    <source>
        <dbReference type="PROSITE" id="PS50941"/>
    </source>
</evidence>
<dbReference type="SUPFAM" id="SSF88713">
    <property type="entry name" value="Glycoside hydrolase/deacetylase"/>
    <property type="match status" value="1"/>
</dbReference>
<evidence type="ECO:0000256" key="2">
    <source>
        <dbReference type="ARBA" id="ARBA00022669"/>
    </source>
</evidence>
<protein>
    <submittedName>
        <fullName evidence="12">Polysaccharide deacetylase family protein</fullName>
    </submittedName>
</protein>
<evidence type="ECO:0000256" key="6">
    <source>
        <dbReference type="ARBA" id="ARBA00023277"/>
    </source>
</evidence>
<dbReference type="Gene3D" id="3.20.20.370">
    <property type="entry name" value="Glycoside hydrolase/deacetylase"/>
    <property type="match status" value="1"/>
</dbReference>
<dbReference type="SMART" id="SM00270">
    <property type="entry name" value="ChtBD1"/>
    <property type="match status" value="3"/>
</dbReference>
<accession>A0AAD9YLP7</accession>
<dbReference type="SUPFAM" id="SSF57016">
    <property type="entry name" value="Plant lectins/antimicrobial peptides"/>
    <property type="match status" value="3"/>
</dbReference>
<dbReference type="PROSITE" id="PS51677">
    <property type="entry name" value="NODB"/>
    <property type="match status" value="1"/>
</dbReference>
<feature type="compositionally biased region" description="Polar residues" evidence="9">
    <location>
        <begin position="93"/>
        <end position="103"/>
    </location>
</feature>
<dbReference type="InterPro" id="IPR011330">
    <property type="entry name" value="Glyco_hydro/deAcase_b/a-brl"/>
</dbReference>
<comment type="cofactor">
    <cofactor evidence="1">
        <name>Co(2+)</name>
        <dbReference type="ChEBI" id="CHEBI:48828"/>
    </cofactor>
</comment>
<evidence type="ECO:0000256" key="9">
    <source>
        <dbReference type="SAM" id="MobiDB-lite"/>
    </source>
</evidence>
<evidence type="ECO:0000259" key="11">
    <source>
        <dbReference type="PROSITE" id="PS51677"/>
    </source>
</evidence>
<feature type="disulfide bond" evidence="8">
    <location>
        <begin position="590"/>
        <end position="602"/>
    </location>
</feature>
<keyword evidence="3" id="KW-0479">Metal-binding</keyword>
<feature type="region of interest" description="Disordered" evidence="9">
    <location>
        <begin position="26"/>
        <end position="198"/>
    </location>
</feature>
<comment type="caution">
    <text evidence="12">The sequence shown here is derived from an EMBL/GenBank/DDBJ whole genome shotgun (WGS) entry which is preliminary data.</text>
</comment>
<feature type="disulfide bond" evidence="8">
    <location>
        <begin position="518"/>
        <end position="530"/>
    </location>
</feature>
<dbReference type="Pfam" id="PF01522">
    <property type="entry name" value="Polysacc_deac_1"/>
    <property type="match status" value="1"/>
</dbReference>
<gene>
    <name evidence="12" type="ORF">CKAH01_14554</name>
</gene>
<dbReference type="EMBL" id="VYYT01000088">
    <property type="protein sequence ID" value="KAK2770982.1"/>
    <property type="molecule type" value="Genomic_DNA"/>
</dbReference>
<dbReference type="InterPro" id="IPR018371">
    <property type="entry name" value="Chitin-binding_1_CS"/>
</dbReference>
<comment type="caution">
    <text evidence="8">Lacks conserved residue(s) required for the propagation of feature annotation.</text>
</comment>
<evidence type="ECO:0000256" key="4">
    <source>
        <dbReference type="ARBA" id="ARBA00022729"/>
    </source>
</evidence>
<dbReference type="GO" id="GO:0016810">
    <property type="term" value="F:hydrolase activity, acting on carbon-nitrogen (but not peptide) bonds"/>
    <property type="evidence" value="ECO:0007669"/>
    <property type="project" value="InterPro"/>
</dbReference>
<dbReference type="GO" id="GO:0046872">
    <property type="term" value="F:metal ion binding"/>
    <property type="evidence" value="ECO:0007669"/>
    <property type="project" value="UniProtKB-KW"/>
</dbReference>
<proteinExistence type="predicted"/>
<feature type="domain" description="NodB homology" evidence="11">
    <location>
        <begin position="277"/>
        <end position="461"/>
    </location>
</feature>
<feature type="disulfide bond" evidence="8">
    <location>
        <begin position="662"/>
        <end position="674"/>
    </location>
</feature>
<keyword evidence="4" id="KW-0732">Signal</keyword>
<dbReference type="AlphaFoldDB" id="A0AAD9YLP7"/>
<feature type="domain" description="Chitin-binding type-1" evidence="10">
    <location>
        <begin position="507"/>
        <end position="550"/>
    </location>
</feature>
<keyword evidence="5" id="KW-0378">Hydrolase</keyword>